<dbReference type="AlphaFoldDB" id="A0A9P5BVC6"/>
<evidence type="ECO:0000259" key="2">
    <source>
        <dbReference type="Pfam" id="PF24564"/>
    </source>
</evidence>
<dbReference type="PANTHER" id="PTHR36681:SF3">
    <property type="entry name" value="NUCLEAR GTPASE, GERMINAL CENTER-ASSOCIATED, TANDEM DUPLICATE 3"/>
    <property type="match status" value="1"/>
</dbReference>
<dbReference type="Gene3D" id="3.40.50.300">
    <property type="entry name" value="P-loop containing nucleotide triphosphate hydrolases"/>
    <property type="match status" value="1"/>
</dbReference>
<evidence type="ECO:0000256" key="1">
    <source>
        <dbReference type="SAM" id="Coils"/>
    </source>
</evidence>
<dbReference type="Proteomes" id="UP000758155">
    <property type="component" value="Unassembled WGS sequence"/>
</dbReference>
<keyword evidence="4" id="KW-1185">Reference proteome</keyword>
<comment type="caution">
    <text evidence="3">The sequence shown here is derived from an EMBL/GenBank/DDBJ whole genome shotgun (WGS) entry which is preliminary data.</text>
</comment>
<evidence type="ECO:0000313" key="4">
    <source>
        <dbReference type="Proteomes" id="UP000758155"/>
    </source>
</evidence>
<keyword evidence="1" id="KW-0175">Coiled coil</keyword>
<reference evidence="3" key="1">
    <citation type="submission" date="2019-04" db="EMBL/GenBank/DDBJ databases">
        <title>Sequencing of skin fungus with MAO and IRED activity.</title>
        <authorList>
            <person name="Marsaioli A.J."/>
            <person name="Bonatto J.M.C."/>
            <person name="Reis Junior O."/>
        </authorList>
    </citation>
    <scope>NUCLEOTIDE SEQUENCE</scope>
    <source>
        <strain evidence="3">28M1</strain>
    </source>
</reference>
<dbReference type="Pfam" id="PF24564">
    <property type="entry name" value="DUF7605"/>
    <property type="match status" value="1"/>
</dbReference>
<accession>A0A9P5BVC6</accession>
<evidence type="ECO:0000313" key="3">
    <source>
        <dbReference type="EMBL" id="KAF3031928.1"/>
    </source>
</evidence>
<proteinExistence type="predicted"/>
<organism evidence="3 4">
    <name type="scientific">Didymella heteroderae</name>
    <dbReference type="NCBI Taxonomy" id="1769908"/>
    <lineage>
        <taxon>Eukaryota</taxon>
        <taxon>Fungi</taxon>
        <taxon>Dikarya</taxon>
        <taxon>Ascomycota</taxon>
        <taxon>Pezizomycotina</taxon>
        <taxon>Dothideomycetes</taxon>
        <taxon>Pleosporomycetidae</taxon>
        <taxon>Pleosporales</taxon>
        <taxon>Pleosporineae</taxon>
        <taxon>Didymellaceae</taxon>
        <taxon>Didymella</taxon>
    </lineage>
</organism>
<dbReference type="InterPro" id="IPR027417">
    <property type="entry name" value="P-loop_NTPase"/>
</dbReference>
<name>A0A9P5BVC6_9PLEO</name>
<gene>
    <name evidence="3" type="ORF">E8E12_002110</name>
</gene>
<feature type="coiled-coil region" evidence="1">
    <location>
        <begin position="224"/>
        <end position="282"/>
    </location>
</feature>
<dbReference type="PANTHER" id="PTHR36681">
    <property type="entry name" value="NUCLEAR GTPASE, GERMINAL CENTER-ASSOCIATED, TANDEM DUPLICATE 3"/>
    <property type="match status" value="1"/>
</dbReference>
<protein>
    <recommendedName>
        <fullName evidence="2">DUF7605 domain-containing protein</fullName>
    </recommendedName>
</protein>
<dbReference type="InterPro" id="IPR056024">
    <property type="entry name" value="DUF7605"/>
</dbReference>
<feature type="domain" description="DUF7605" evidence="2">
    <location>
        <begin position="395"/>
        <end position="522"/>
    </location>
</feature>
<sequence>MQKLYHEALRLAQFQLPSSRIVGLIGDSGVGKSSLINSLLDKPDLARASGSGSACTCAITEYIFHEENTFDVHLEFFTVDELKKQIEELLRAYRDFHSKHGSADYKDDCEDSIGKALEKKAILAAETFKAMFTEKLANRPDVLSSLDFKHAVCTMVEWVSQLLPCTEVFAIRTLLEKPLRSATFVNVIRSLLLLESSELSQTKASEDFRMAEAKYDWPDERATIEDLLERIERDTTDVETLKEELEDYEQDLNLTRDQEQDLRQTQEELRQAERSKQNNEVELLRLITKLRNAKVSDHLLQQYRDNPIAATLRTFCVSNKTYWDYRNKPVATSRVYLITSGIIELRKYCVQIVAQSRLVAVTEYIKDRVPVLLGSIQLWIDAGSAGRTVEMKQKTTMMVSEIQRELDKLVSPISTASLISQDLGTTFDRQVDLPMRLNNGPCLVQILRHRRNLTIAGTENAAGGFRVGLSNLQVNALAPLRTAFIGILMEDTYHAANMEYGTGSDRRRKNLITEGFGSVHLFNDYRKACTTEFQKITIALQNGIDEIIRQQFLLVTADLQVLKNDNAVLEAEQDPAFRDRLIAQLAVAKKEMLKSREAVMK</sequence>
<dbReference type="EMBL" id="SWKV01000118">
    <property type="protein sequence ID" value="KAF3031928.1"/>
    <property type="molecule type" value="Genomic_DNA"/>
</dbReference>
<dbReference type="SUPFAM" id="SSF52540">
    <property type="entry name" value="P-loop containing nucleoside triphosphate hydrolases"/>
    <property type="match status" value="1"/>
</dbReference>
<dbReference type="OrthoDB" id="3598281at2759"/>